<keyword evidence="5" id="KW-1185">Reference proteome</keyword>
<organism evidence="4 5">
    <name type="scientific">Puccinia sorghi</name>
    <dbReference type="NCBI Taxonomy" id="27349"/>
    <lineage>
        <taxon>Eukaryota</taxon>
        <taxon>Fungi</taxon>
        <taxon>Dikarya</taxon>
        <taxon>Basidiomycota</taxon>
        <taxon>Pucciniomycotina</taxon>
        <taxon>Pucciniomycetes</taxon>
        <taxon>Pucciniales</taxon>
        <taxon>Pucciniaceae</taxon>
        <taxon>Puccinia</taxon>
    </lineage>
</organism>
<dbReference type="InterPro" id="IPR037239">
    <property type="entry name" value="OSBP_sf"/>
</dbReference>
<dbReference type="STRING" id="27349.A0A0L6UIN3"/>
<dbReference type="OrthoDB" id="1854502at2759"/>
<dbReference type="GO" id="GO:0034727">
    <property type="term" value="P:piecemeal microautophagy of the nucleus"/>
    <property type="evidence" value="ECO:0007669"/>
    <property type="project" value="TreeGrafter"/>
</dbReference>
<dbReference type="GO" id="GO:0005829">
    <property type="term" value="C:cytosol"/>
    <property type="evidence" value="ECO:0007669"/>
    <property type="project" value="TreeGrafter"/>
</dbReference>
<evidence type="ECO:0000256" key="2">
    <source>
        <dbReference type="ARBA" id="ARBA00022553"/>
    </source>
</evidence>
<dbReference type="GO" id="GO:0097038">
    <property type="term" value="C:perinuclear endoplasmic reticulum"/>
    <property type="evidence" value="ECO:0007669"/>
    <property type="project" value="TreeGrafter"/>
</dbReference>
<dbReference type="Proteomes" id="UP000037035">
    <property type="component" value="Unassembled WGS sequence"/>
</dbReference>
<dbReference type="Pfam" id="PF01237">
    <property type="entry name" value="Oxysterol_BP"/>
    <property type="match status" value="1"/>
</dbReference>
<dbReference type="InterPro" id="IPR000648">
    <property type="entry name" value="Oxysterol-bd"/>
</dbReference>
<dbReference type="GO" id="GO:0030011">
    <property type="term" value="P:maintenance of cell polarity"/>
    <property type="evidence" value="ECO:0007669"/>
    <property type="project" value="TreeGrafter"/>
</dbReference>
<accession>A0A0L6UIN3</accession>
<dbReference type="GO" id="GO:0005635">
    <property type="term" value="C:nuclear envelope"/>
    <property type="evidence" value="ECO:0007669"/>
    <property type="project" value="TreeGrafter"/>
</dbReference>
<evidence type="ECO:0000313" key="5">
    <source>
        <dbReference type="Proteomes" id="UP000037035"/>
    </source>
</evidence>
<dbReference type="PANTHER" id="PTHR10972:SF205">
    <property type="entry name" value="OXYSTEROL-BINDING PROTEIN 1"/>
    <property type="match status" value="1"/>
</dbReference>
<gene>
    <name evidence="4" type="ORF">VP01_587g4</name>
</gene>
<comment type="similarity">
    <text evidence="1 3">Belongs to the OSBP family.</text>
</comment>
<evidence type="ECO:0000313" key="4">
    <source>
        <dbReference type="EMBL" id="KNZ48147.1"/>
    </source>
</evidence>
<proteinExistence type="inferred from homology"/>
<dbReference type="PANTHER" id="PTHR10972">
    <property type="entry name" value="OXYSTEROL-BINDING PROTEIN-RELATED"/>
    <property type="match status" value="1"/>
</dbReference>
<dbReference type="GO" id="GO:0005886">
    <property type="term" value="C:plasma membrane"/>
    <property type="evidence" value="ECO:0007669"/>
    <property type="project" value="TreeGrafter"/>
</dbReference>
<evidence type="ECO:0000256" key="1">
    <source>
        <dbReference type="ARBA" id="ARBA00008842"/>
    </source>
</evidence>
<dbReference type="InterPro" id="IPR018494">
    <property type="entry name" value="Oxysterol-bd_CS"/>
</dbReference>
<keyword evidence="2" id="KW-0597">Phosphoprotein</keyword>
<dbReference type="AlphaFoldDB" id="A0A0L6UIN3"/>
<dbReference type="GO" id="GO:0032934">
    <property type="term" value="F:sterol binding"/>
    <property type="evidence" value="ECO:0007669"/>
    <property type="project" value="TreeGrafter"/>
</dbReference>
<dbReference type="FunFam" id="3.30.70.3490:FF:000033">
    <property type="match status" value="1"/>
</dbReference>
<dbReference type="FunFam" id="2.40.160.120:FF:000017">
    <property type="entry name" value="Oxysterol-binding protein homolog C2F12.05c"/>
    <property type="match status" value="1"/>
</dbReference>
<dbReference type="Gene3D" id="3.30.70.3490">
    <property type="match status" value="1"/>
</dbReference>
<dbReference type="VEuPathDB" id="FungiDB:VP01_587g4"/>
<dbReference type="GO" id="GO:0006887">
    <property type="term" value="P:exocytosis"/>
    <property type="evidence" value="ECO:0007669"/>
    <property type="project" value="TreeGrafter"/>
</dbReference>
<dbReference type="SUPFAM" id="SSF144000">
    <property type="entry name" value="Oxysterol-binding protein-like"/>
    <property type="match status" value="1"/>
</dbReference>
<protein>
    <submittedName>
        <fullName evidence="4">Exodeoxyribonuclease V</fullName>
    </submittedName>
</protein>
<evidence type="ECO:0000256" key="3">
    <source>
        <dbReference type="RuleBase" id="RU003844"/>
    </source>
</evidence>
<dbReference type="GO" id="GO:0006897">
    <property type="term" value="P:endocytosis"/>
    <property type="evidence" value="ECO:0007669"/>
    <property type="project" value="TreeGrafter"/>
</dbReference>
<comment type="caution">
    <text evidence="4">The sequence shown here is derived from an EMBL/GenBank/DDBJ whole genome shotgun (WGS) entry which is preliminary data.</text>
</comment>
<name>A0A0L6UIN3_9BASI</name>
<dbReference type="PROSITE" id="PS01013">
    <property type="entry name" value="OSBP"/>
    <property type="match status" value="1"/>
</dbReference>
<dbReference type="Gene3D" id="2.40.160.120">
    <property type="match status" value="1"/>
</dbReference>
<dbReference type="EMBL" id="LAVV01011140">
    <property type="protein sequence ID" value="KNZ48147.1"/>
    <property type="molecule type" value="Genomic_DNA"/>
</dbReference>
<reference evidence="4 5" key="1">
    <citation type="submission" date="2015-08" db="EMBL/GenBank/DDBJ databases">
        <title>Next Generation Sequencing and Analysis of the Genome of Puccinia sorghi L Schw, the Causal Agent of Maize Common Rust.</title>
        <authorList>
            <person name="Rochi L."/>
            <person name="Burguener G."/>
            <person name="Darino M."/>
            <person name="Turjanski A."/>
            <person name="Kreff E."/>
            <person name="Dieguez M.J."/>
            <person name="Sacco F."/>
        </authorList>
    </citation>
    <scope>NUCLEOTIDE SEQUENCE [LARGE SCALE GENOMIC DNA]</scope>
    <source>
        <strain evidence="4 5">RO10H11247</strain>
    </source>
</reference>
<sequence>MLMVETGATAVESMTVTQSSSVHPEPGLHAFDIETLKEGYETKRTTLPITPDDRPSVSLWAILKNSIGKDLTKISLPVTFNEPISMLQRMAEDMQFSECLDTAAEQPDSLIRLAYVAGFALSNYSSTVGRLAKPFNPLLGETFEYVDPDKQFRYLSEQVSHHPPTSACYAESPRWSYFGETDAKNRFTGNSFEINPTGVAHAILNIPKTFEDTQDYPPFKINPNRVEEHYSWKKVTTVISNFLLGSPTIDHYGDMEITNHRTQEKCVLTFKPRGWRGKDANEVKGSVYNKNGEIVWELAGKWTTQLIGRRAGSASGDLGPDELVTASRGENYLELWKNTPQPPNRPFNLTTFAMTLNAINPRLKVWLPPTDCRLRPDQRAFEKGQWENAHELKISLEELQRSTKRKREQGELPPHRPRWFIQIDDPDSEERTWDAIRSSDKGVSILYWEERKRVGTSRKEQPEVEWTNVSHIFGEFESVETDS</sequence>